<accession>A0A6A6PWG1</accession>
<dbReference type="SUPFAM" id="SSF53474">
    <property type="entry name" value="alpha/beta-Hydrolases"/>
    <property type="match status" value="1"/>
</dbReference>
<organism evidence="3 4">
    <name type="scientific">Neohortaea acidophila</name>
    <dbReference type="NCBI Taxonomy" id="245834"/>
    <lineage>
        <taxon>Eukaryota</taxon>
        <taxon>Fungi</taxon>
        <taxon>Dikarya</taxon>
        <taxon>Ascomycota</taxon>
        <taxon>Pezizomycotina</taxon>
        <taxon>Dothideomycetes</taxon>
        <taxon>Dothideomycetidae</taxon>
        <taxon>Mycosphaerellales</taxon>
        <taxon>Teratosphaeriaceae</taxon>
        <taxon>Neohortaea</taxon>
    </lineage>
</organism>
<dbReference type="InterPro" id="IPR029058">
    <property type="entry name" value="AB_hydrolase_fold"/>
</dbReference>
<gene>
    <name evidence="3" type="ORF">BDY17DRAFT_309603</name>
</gene>
<dbReference type="Proteomes" id="UP000799767">
    <property type="component" value="Unassembled WGS sequence"/>
</dbReference>
<dbReference type="RefSeq" id="XP_033590904.1">
    <property type="nucleotide sequence ID" value="XM_033735350.1"/>
</dbReference>
<reference evidence="3" key="1">
    <citation type="journal article" date="2020" name="Stud. Mycol.">
        <title>101 Dothideomycetes genomes: a test case for predicting lifestyles and emergence of pathogens.</title>
        <authorList>
            <person name="Haridas S."/>
            <person name="Albert R."/>
            <person name="Binder M."/>
            <person name="Bloem J."/>
            <person name="Labutti K."/>
            <person name="Salamov A."/>
            <person name="Andreopoulos B."/>
            <person name="Baker S."/>
            <person name="Barry K."/>
            <person name="Bills G."/>
            <person name="Bluhm B."/>
            <person name="Cannon C."/>
            <person name="Castanera R."/>
            <person name="Culley D."/>
            <person name="Daum C."/>
            <person name="Ezra D."/>
            <person name="Gonzalez J."/>
            <person name="Henrissat B."/>
            <person name="Kuo A."/>
            <person name="Liang C."/>
            <person name="Lipzen A."/>
            <person name="Lutzoni F."/>
            <person name="Magnuson J."/>
            <person name="Mondo S."/>
            <person name="Nolan M."/>
            <person name="Ohm R."/>
            <person name="Pangilinan J."/>
            <person name="Park H.-J."/>
            <person name="Ramirez L."/>
            <person name="Alfaro M."/>
            <person name="Sun H."/>
            <person name="Tritt A."/>
            <person name="Yoshinaga Y."/>
            <person name="Zwiers L.-H."/>
            <person name="Turgeon B."/>
            <person name="Goodwin S."/>
            <person name="Spatafora J."/>
            <person name="Crous P."/>
            <person name="Grigoriev I."/>
        </authorList>
    </citation>
    <scope>NUCLEOTIDE SEQUENCE</scope>
    <source>
        <strain evidence="3">CBS 113389</strain>
    </source>
</reference>
<sequence length="449" mass="50055">MSTAHFKVHEHTIPSCHIREYARTLASDDQGDVLQLAIKQYTPRKRAQTAKNEITIIGAHANGFPKELYEPLWDDLYERLAKRNIHIHGIWIADVAHQGHSGVLNEEKLGNDPSWADHPRDLFLMVNHFRQHMKRPLIGIGHSMGGNNLVNLSIMHPRLLTTLILIDPVIQRTPGAGNFSPAQASVKRRDLWPSRQAAAEKLKSSKFYQAWDPRVLDKWIQYGLRDLPTYIHPQASPTSTPTPALNADPSSATSFPADKPVTLTTTKHQEVLTFIRLNHPTHNNPTPGTEPNYLTHPDADPAHGPISPFYNPYLTSTFLQLPHLRPSVFYIFGDPAAGAHMSEPVLIADRLANTGVGVGGSGGAKKGRVRSVSFAGIGHLIPMEVTGKTADAAVGWLGPEIERWRMMEDAERREWAAVPRREKGLMSEEYVRVMTGDWHRDGVVKTAKL</sequence>
<evidence type="ECO:0000313" key="3">
    <source>
        <dbReference type="EMBL" id="KAF2484335.1"/>
    </source>
</evidence>
<dbReference type="OrthoDB" id="94039at2759"/>
<dbReference type="InterPro" id="IPR022742">
    <property type="entry name" value="Hydrolase_4"/>
</dbReference>
<feature type="domain" description="Serine aminopeptidase S33" evidence="2">
    <location>
        <begin position="75"/>
        <end position="197"/>
    </location>
</feature>
<evidence type="ECO:0000259" key="2">
    <source>
        <dbReference type="Pfam" id="PF12146"/>
    </source>
</evidence>
<dbReference type="GeneID" id="54476352"/>
<feature type="region of interest" description="Disordered" evidence="1">
    <location>
        <begin position="235"/>
        <end position="259"/>
    </location>
</feature>
<dbReference type="Pfam" id="PF12146">
    <property type="entry name" value="Hydrolase_4"/>
    <property type="match status" value="1"/>
</dbReference>
<dbReference type="EMBL" id="MU001634">
    <property type="protein sequence ID" value="KAF2484335.1"/>
    <property type="molecule type" value="Genomic_DNA"/>
</dbReference>
<evidence type="ECO:0000313" key="4">
    <source>
        <dbReference type="Proteomes" id="UP000799767"/>
    </source>
</evidence>
<name>A0A6A6PWG1_9PEZI</name>
<dbReference type="Gene3D" id="3.40.50.1820">
    <property type="entry name" value="alpha/beta hydrolase"/>
    <property type="match status" value="1"/>
</dbReference>
<protein>
    <submittedName>
        <fullName evidence="3">Toxin biosynthesis protein</fullName>
    </submittedName>
</protein>
<proteinExistence type="predicted"/>
<keyword evidence="4" id="KW-1185">Reference proteome</keyword>
<feature type="compositionally biased region" description="Low complexity" evidence="1">
    <location>
        <begin position="235"/>
        <end position="244"/>
    </location>
</feature>
<evidence type="ECO:0000256" key="1">
    <source>
        <dbReference type="SAM" id="MobiDB-lite"/>
    </source>
</evidence>
<dbReference type="AlphaFoldDB" id="A0A6A6PWG1"/>